<name>A0A370NAK6_9BURK</name>
<dbReference type="GO" id="GO:0005737">
    <property type="term" value="C:cytoplasm"/>
    <property type="evidence" value="ECO:0007669"/>
    <property type="project" value="UniProtKB-ARBA"/>
</dbReference>
<evidence type="ECO:0000259" key="5">
    <source>
        <dbReference type="SMART" id="SM00704"/>
    </source>
</evidence>
<dbReference type="Proteomes" id="UP000254875">
    <property type="component" value="Unassembled WGS sequence"/>
</dbReference>
<dbReference type="EMBL" id="QHKS01000006">
    <property type="protein sequence ID" value="RDK02646.1"/>
    <property type="molecule type" value="Genomic_DNA"/>
</dbReference>
<dbReference type="Pfam" id="PF09360">
    <property type="entry name" value="zf-CDGSH"/>
    <property type="match status" value="1"/>
</dbReference>
<dbReference type="AlphaFoldDB" id="A0A370NAK6"/>
<gene>
    <name evidence="6" type="ORF">DLM46_10295</name>
</gene>
<dbReference type="InterPro" id="IPR018967">
    <property type="entry name" value="FeS-contain_CDGSH-typ"/>
</dbReference>
<keyword evidence="1" id="KW-0001">2Fe-2S</keyword>
<evidence type="ECO:0000313" key="7">
    <source>
        <dbReference type="Proteomes" id="UP000254875"/>
    </source>
</evidence>
<dbReference type="RefSeq" id="WP_115100676.1">
    <property type="nucleotide sequence ID" value="NZ_QHKS01000006.1"/>
</dbReference>
<evidence type="ECO:0000256" key="3">
    <source>
        <dbReference type="ARBA" id="ARBA00023004"/>
    </source>
</evidence>
<protein>
    <submittedName>
        <fullName evidence="6">Iron-binding protein</fullName>
    </submittedName>
</protein>
<dbReference type="SMART" id="SM00704">
    <property type="entry name" value="ZnF_CDGSH"/>
    <property type="match status" value="1"/>
</dbReference>
<evidence type="ECO:0000256" key="4">
    <source>
        <dbReference type="ARBA" id="ARBA00023014"/>
    </source>
</evidence>
<evidence type="ECO:0000313" key="6">
    <source>
        <dbReference type="EMBL" id="RDK02646.1"/>
    </source>
</evidence>
<feature type="domain" description="Iron-binding zinc finger CDGSH type" evidence="5">
    <location>
        <begin position="25"/>
        <end position="61"/>
    </location>
</feature>
<comment type="caution">
    <text evidence="6">The sequence shown here is derived from an EMBL/GenBank/DDBJ whole genome shotgun (WGS) entry which is preliminary data.</text>
</comment>
<dbReference type="Gene3D" id="3.40.5.90">
    <property type="entry name" value="CDGSH iron-sulfur domain, mitoNEET-type"/>
    <property type="match status" value="1"/>
</dbReference>
<dbReference type="InterPro" id="IPR042216">
    <property type="entry name" value="MitoNEET_CISD"/>
</dbReference>
<keyword evidence="7" id="KW-1185">Reference proteome</keyword>
<keyword evidence="3" id="KW-0408">Iron</keyword>
<evidence type="ECO:0000256" key="2">
    <source>
        <dbReference type="ARBA" id="ARBA00022723"/>
    </source>
</evidence>
<accession>A0A370NAK6</accession>
<dbReference type="GO" id="GO:0046872">
    <property type="term" value="F:metal ion binding"/>
    <property type="evidence" value="ECO:0007669"/>
    <property type="project" value="UniProtKB-KW"/>
</dbReference>
<sequence length="71" mass="7739">MPTAIVTPINDGPYRIQGEFRITTQGGKPIEVSKDEVWLCRCGHANNKPFCDGSHKKAGVASNLDEKPQEG</sequence>
<evidence type="ECO:0000256" key="1">
    <source>
        <dbReference type="ARBA" id="ARBA00022714"/>
    </source>
</evidence>
<proteinExistence type="predicted"/>
<reference evidence="7" key="1">
    <citation type="submission" date="2018-05" db="EMBL/GenBank/DDBJ databases">
        <authorList>
            <person name="Feng T."/>
        </authorList>
    </citation>
    <scope>NUCLEOTIDE SEQUENCE [LARGE SCALE GENOMIC DNA]</scope>
    <source>
        <strain evidence="7">S27</strain>
    </source>
</reference>
<dbReference type="OrthoDB" id="9795032at2"/>
<keyword evidence="4" id="KW-0411">Iron-sulfur</keyword>
<organism evidence="6 7">
    <name type="scientific">Paraburkholderia lacunae</name>
    <dbReference type="NCBI Taxonomy" id="2211104"/>
    <lineage>
        <taxon>Bacteria</taxon>
        <taxon>Pseudomonadati</taxon>
        <taxon>Pseudomonadota</taxon>
        <taxon>Betaproteobacteria</taxon>
        <taxon>Burkholderiales</taxon>
        <taxon>Burkholderiaceae</taxon>
        <taxon>Paraburkholderia</taxon>
    </lineage>
</organism>
<dbReference type="GO" id="GO:0051537">
    <property type="term" value="F:2 iron, 2 sulfur cluster binding"/>
    <property type="evidence" value="ECO:0007669"/>
    <property type="project" value="UniProtKB-KW"/>
</dbReference>
<keyword evidence="2" id="KW-0479">Metal-binding</keyword>